<dbReference type="VEuPathDB" id="FungiDB:AB675_9262"/>
<name>A0A0N0NNI2_9EURO</name>
<reference evidence="9 10" key="1">
    <citation type="submission" date="2015-06" db="EMBL/GenBank/DDBJ databases">
        <title>Draft genome of the ant-associated black yeast Phialophora attae CBS 131958.</title>
        <authorList>
            <person name="Moreno L.F."/>
            <person name="Stielow B.J."/>
            <person name="de Hoog S."/>
            <person name="Vicente V.A."/>
            <person name="Weiss V.A."/>
            <person name="de Vries M."/>
            <person name="Cruz L.M."/>
            <person name="Souza E.M."/>
        </authorList>
    </citation>
    <scope>NUCLEOTIDE SEQUENCE [LARGE SCALE GENOMIC DNA]</scope>
    <source>
        <strain evidence="9 10">CBS 131958</strain>
    </source>
</reference>
<evidence type="ECO:0000259" key="8">
    <source>
        <dbReference type="Pfam" id="PF01937"/>
    </source>
</evidence>
<dbReference type="PANTHER" id="PTHR12260:SF6">
    <property type="entry name" value="DAMAGE-CONTROL PHOSPHATASE ARMT1"/>
    <property type="match status" value="1"/>
</dbReference>
<dbReference type="PANTHER" id="PTHR12260">
    <property type="entry name" value="DAMAGE-CONTROL PHOSPHATASE ARMT1"/>
    <property type="match status" value="1"/>
</dbReference>
<feature type="domain" description="Damage-control phosphatase ARMT1-like metal-binding" evidence="8">
    <location>
        <begin position="23"/>
        <end position="470"/>
    </location>
</feature>
<evidence type="ECO:0000313" key="10">
    <source>
        <dbReference type="Proteomes" id="UP000038010"/>
    </source>
</evidence>
<comment type="domain">
    <text evidence="7">Subfamily III proteins have a conserved RTxK motif about 40-50 residues from the C-terminus; the threonine may be replaced by serine or cysteine.</text>
</comment>
<dbReference type="GO" id="GO:0006974">
    <property type="term" value="P:DNA damage response"/>
    <property type="evidence" value="ECO:0007669"/>
    <property type="project" value="TreeGrafter"/>
</dbReference>
<dbReference type="Gene3D" id="3.40.50.10880">
    <property type="entry name" value="Uncharacterised protein PF01937, DUF89, domain 3"/>
    <property type="match status" value="1"/>
</dbReference>
<dbReference type="GO" id="GO:0005634">
    <property type="term" value="C:nucleus"/>
    <property type="evidence" value="ECO:0007669"/>
    <property type="project" value="TreeGrafter"/>
</dbReference>
<comment type="catalytic activity">
    <reaction evidence="1 7">
        <text>beta-D-fructose 1-phosphate + H2O = D-fructose + phosphate</text>
        <dbReference type="Rhea" id="RHEA:35603"/>
        <dbReference type="ChEBI" id="CHEBI:15377"/>
        <dbReference type="ChEBI" id="CHEBI:37721"/>
        <dbReference type="ChEBI" id="CHEBI:43474"/>
        <dbReference type="ChEBI" id="CHEBI:138881"/>
    </reaction>
</comment>
<dbReference type="GO" id="GO:0103026">
    <property type="term" value="F:fructose-1-phosphatase activity"/>
    <property type="evidence" value="ECO:0007669"/>
    <property type="project" value="RHEA"/>
</dbReference>
<comment type="catalytic activity">
    <reaction evidence="6 7">
        <text>beta-D-fructose 6-phosphate = dihydroxyacetone + D-glyceraldehyde 3-phosphate</text>
        <dbReference type="Rhea" id="RHEA:28002"/>
        <dbReference type="ChEBI" id="CHEBI:16016"/>
        <dbReference type="ChEBI" id="CHEBI:57634"/>
        <dbReference type="ChEBI" id="CHEBI:59776"/>
    </reaction>
</comment>
<dbReference type="Gene3D" id="1.20.930.60">
    <property type="match status" value="1"/>
</dbReference>
<evidence type="ECO:0000256" key="5">
    <source>
        <dbReference type="ARBA" id="ARBA00023211"/>
    </source>
</evidence>
<dbReference type="InterPro" id="IPR002791">
    <property type="entry name" value="ARMT1-like_metal-bd"/>
</dbReference>
<keyword evidence="5 7" id="KW-0464">Manganese</keyword>
<dbReference type="InterPro" id="IPR039763">
    <property type="entry name" value="ARMT1"/>
</dbReference>
<proteinExistence type="inferred from homology"/>
<evidence type="ECO:0000313" key="9">
    <source>
        <dbReference type="EMBL" id="KPI41558.1"/>
    </source>
</evidence>
<keyword evidence="10" id="KW-1185">Reference proteome</keyword>
<dbReference type="GO" id="GO:0046872">
    <property type="term" value="F:metal ion binding"/>
    <property type="evidence" value="ECO:0007669"/>
    <property type="project" value="UniProtKB-UniRule"/>
</dbReference>
<evidence type="ECO:0000256" key="7">
    <source>
        <dbReference type="RuleBase" id="RU367030"/>
    </source>
</evidence>
<sequence>MDLDPPVPKCMTGDPKSFAYPSVRTRWPAIITSAIDDLHRTISSLHDSTAGNNDTLPAKIAEGKEILSSLASLKYELQHNRILTPLPDEPATAPSYADVKLYNDELQLRASQQPNKELRWHDVEWLFSECYLYRRMYSYFAISTHWKDYDVFRRSKVSTFRSSRPAVLELASRYREIVGKIRGSSKNAPVEDQEAQTDDTAIKEAEKVLFIEMAEICLWGNATDLSLLTSLSYEDIQKLQGSKARQGREEKVLVNDLEKAFDVLWTAKKSGEMQRRVDFVLDNAGFELFVDLVLAGYLLETGLATEVVMHPKSLPWFVSDVVPKDFQELLSVMADPKAFYETPTEEDEGKDIVPLAAQEEEDVKFLFEHWASLHADGQLILRPNRFWTHPGSFWRLPTVVPELKEDLSEAQLVVFKGDLNYRKLIGDANWDPTTPFQEALGPLASNLRILALRTCKGDVVVGLPPGKDEELRAMPGGGGDSGAREWAFNGKWAVVQFSDGKAK</sequence>
<dbReference type="GO" id="GO:0097023">
    <property type="term" value="F:fructose 6-phosphate aldolase activity"/>
    <property type="evidence" value="ECO:0007669"/>
    <property type="project" value="RHEA"/>
</dbReference>
<dbReference type="EC" id="3.1.3.-" evidence="7"/>
<organism evidence="9 10">
    <name type="scientific">Cyphellophora attinorum</name>
    <dbReference type="NCBI Taxonomy" id="1664694"/>
    <lineage>
        <taxon>Eukaryota</taxon>
        <taxon>Fungi</taxon>
        <taxon>Dikarya</taxon>
        <taxon>Ascomycota</taxon>
        <taxon>Pezizomycotina</taxon>
        <taxon>Eurotiomycetes</taxon>
        <taxon>Chaetothyriomycetidae</taxon>
        <taxon>Chaetothyriales</taxon>
        <taxon>Cyphellophoraceae</taxon>
        <taxon>Cyphellophora</taxon>
    </lineage>
</organism>
<dbReference type="Proteomes" id="UP000038010">
    <property type="component" value="Unassembled WGS sequence"/>
</dbReference>
<dbReference type="SUPFAM" id="SSF111321">
    <property type="entry name" value="AF1104-like"/>
    <property type="match status" value="1"/>
</dbReference>
<keyword evidence="4 7" id="KW-0378">Hydrolase</keyword>
<dbReference type="Pfam" id="PF01937">
    <property type="entry name" value="ARMT1-like_dom"/>
    <property type="match status" value="1"/>
</dbReference>
<evidence type="ECO:0000256" key="6">
    <source>
        <dbReference type="ARBA" id="ARBA00048809"/>
    </source>
</evidence>
<dbReference type="EMBL" id="LFJN01000009">
    <property type="protein sequence ID" value="KPI41558.1"/>
    <property type="molecule type" value="Genomic_DNA"/>
</dbReference>
<evidence type="ECO:0000256" key="4">
    <source>
        <dbReference type="ARBA" id="ARBA00022801"/>
    </source>
</evidence>
<gene>
    <name evidence="9" type="ORF">AB675_9262</name>
</gene>
<dbReference type="OrthoDB" id="541375at2759"/>
<evidence type="ECO:0000256" key="2">
    <source>
        <dbReference type="ARBA" id="ARBA00009519"/>
    </source>
</evidence>
<keyword evidence="3 7" id="KW-0479">Metal-binding</keyword>
<dbReference type="GeneID" id="28741659"/>
<evidence type="ECO:0000256" key="1">
    <source>
        <dbReference type="ARBA" id="ARBA00001326"/>
    </source>
</evidence>
<accession>A0A0N0NNI2</accession>
<dbReference type="RefSeq" id="XP_018001521.1">
    <property type="nucleotide sequence ID" value="XM_018149779.1"/>
</dbReference>
<comment type="similarity">
    <text evidence="2 7">Belongs to the damage-control phosphatase family. Sugar phosphate phosphatase III subfamily.</text>
</comment>
<dbReference type="InterPro" id="IPR036075">
    <property type="entry name" value="ARMT-1-like_metal-bd_sf"/>
</dbReference>
<comment type="cofactor">
    <cofactor evidence="7">
        <name>Mn(2+)</name>
        <dbReference type="ChEBI" id="CHEBI:29035"/>
    </cofactor>
    <cofactor evidence="7">
        <name>Ni(2+)</name>
        <dbReference type="ChEBI" id="CHEBI:49786"/>
    </cofactor>
</comment>
<comment type="function">
    <text evidence="7">Metal-dependent phosphatase that shows phosphatase activity against several substrates, including fructose-1-phosphate and fructose-6-phosphate. Its preference for fructose-1-phosphate, a strong glycating agent that causes DNA damage rather than a canonical yeast metabolite, suggests a damage-control function in hexose phosphate metabolism.</text>
</comment>
<protein>
    <recommendedName>
        <fullName evidence="7">Sugar phosphate phosphatase</fullName>
        <ecNumber evidence="7">3.1.3.-</ecNumber>
    </recommendedName>
</protein>
<comment type="caution">
    <text evidence="9">The sequence shown here is derived from an EMBL/GenBank/DDBJ whole genome shotgun (WGS) entry which is preliminary data.</text>
</comment>
<evidence type="ECO:0000256" key="3">
    <source>
        <dbReference type="ARBA" id="ARBA00022723"/>
    </source>
</evidence>
<dbReference type="AlphaFoldDB" id="A0A0N0NNI2"/>